<keyword evidence="3" id="KW-1185">Reference proteome</keyword>
<dbReference type="InterPro" id="IPR036397">
    <property type="entry name" value="RNaseH_sf"/>
</dbReference>
<dbReference type="InterPro" id="IPR012337">
    <property type="entry name" value="RNaseH-like_sf"/>
</dbReference>
<comment type="caution">
    <text evidence="2">The sequence shown here is derived from an EMBL/GenBank/DDBJ whole genome shotgun (WGS) entry which is preliminary data.</text>
</comment>
<gene>
    <name evidence="2" type="ORF">PG994_000702</name>
</gene>
<dbReference type="RefSeq" id="XP_066722743.1">
    <property type="nucleotide sequence ID" value="XM_066852111.1"/>
</dbReference>
<evidence type="ECO:0000313" key="2">
    <source>
        <dbReference type="EMBL" id="KAK8091197.1"/>
    </source>
</evidence>
<dbReference type="PANTHER" id="PTHR22891">
    <property type="entry name" value="EUKARYOTIC TRANSLATION INITIATION FACTOR 2C"/>
    <property type="match status" value="1"/>
</dbReference>
<accession>A0ABR1X730</accession>
<organism evidence="2 3">
    <name type="scientific">Apiospora phragmitis</name>
    <dbReference type="NCBI Taxonomy" id="2905665"/>
    <lineage>
        <taxon>Eukaryota</taxon>
        <taxon>Fungi</taxon>
        <taxon>Dikarya</taxon>
        <taxon>Ascomycota</taxon>
        <taxon>Pezizomycotina</taxon>
        <taxon>Sordariomycetes</taxon>
        <taxon>Xylariomycetidae</taxon>
        <taxon>Amphisphaeriales</taxon>
        <taxon>Apiosporaceae</taxon>
        <taxon>Apiospora</taxon>
    </lineage>
</organism>
<dbReference type="Gene3D" id="3.30.420.10">
    <property type="entry name" value="Ribonuclease H-like superfamily/Ribonuclease H"/>
    <property type="match status" value="1"/>
</dbReference>
<dbReference type="Pfam" id="PF02171">
    <property type="entry name" value="Piwi"/>
    <property type="match status" value="1"/>
</dbReference>
<dbReference type="EMBL" id="JAQQWL010000001">
    <property type="protein sequence ID" value="KAK8091197.1"/>
    <property type="molecule type" value="Genomic_DNA"/>
</dbReference>
<dbReference type="Gene3D" id="3.40.50.2300">
    <property type="match status" value="1"/>
</dbReference>
<dbReference type="SUPFAM" id="SSF53098">
    <property type="entry name" value="Ribonuclease H-like"/>
    <property type="match status" value="1"/>
</dbReference>
<dbReference type="PROSITE" id="PS50822">
    <property type="entry name" value="PIWI"/>
    <property type="match status" value="1"/>
</dbReference>
<sequence>MDHAVAEPDDRKLAVDGAVGTLNWRVDPNLAAFGIVINEKMMRSTPRRLEFPTIHYAGRTFAPDKARNLVQKIFIFPKASTNAAFVNLSGCSDEDVGLIWNSIKRAYNNHVVIQRNNNTIGLVTFYTGLPDLNALRNVNIVFFLIKEKNTVEYQRYKKALDCRLQVPSQFITYHGKGKAQKCMRTNASPYWSNLSLKINAKLGGTAFVSSPTNQLRGGELNGPTMMIGLDVSHAAPGSDLPSLAAMSVSLDKHGAYYGGMYHANGQREEIVGFSVMEALLQDLLKHWVVMHKAVPAQLYFFRDGVSEGQFQHVLETEVKAIEAVFKNCGYKKPKITVIVATKRHHVRAFMHPEMMNPERGTLVEDVATHPQQWDFYLFSHVALKGTARPVHYHVIQDEIGCSRQELPKLIYRQCYQYCRCPTPVSLHPAIYYAHLISKRAHLADNLEGDEQMLRALPIGNLKKQMWFV</sequence>
<feature type="domain" description="Piwi" evidence="1">
    <location>
        <begin position="140"/>
        <end position="445"/>
    </location>
</feature>
<dbReference type="InterPro" id="IPR003165">
    <property type="entry name" value="Piwi"/>
</dbReference>
<reference evidence="2 3" key="1">
    <citation type="submission" date="2023-01" db="EMBL/GenBank/DDBJ databases">
        <title>Analysis of 21 Apiospora genomes using comparative genomics revels a genus with tremendous synthesis potential of carbohydrate active enzymes and secondary metabolites.</title>
        <authorList>
            <person name="Sorensen T."/>
        </authorList>
    </citation>
    <scope>NUCLEOTIDE SEQUENCE [LARGE SCALE GENOMIC DNA]</scope>
    <source>
        <strain evidence="2 3">CBS 135458</strain>
    </source>
</reference>
<evidence type="ECO:0000259" key="1">
    <source>
        <dbReference type="PROSITE" id="PS50822"/>
    </source>
</evidence>
<dbReference type="Proteomes" id="UP001480595">
    <property type="component" value="Unassembled WGS sequence"/>
</dbReference>
<proteinExistence type="predicted"/>
<dbReference type="SMART" id="SM00950">
    <property type="entry name" value="Piwi"/>
    <property type="match status" value="1"/>
</dbReference>
<dbReference type="GeneID" id="92085174"/>
<name>A0ABR1X730_9PEZI</name>
<protein>
    <recommendedName>
        <fullName evidence="1">Piwi domain-containing protein</fullName>
    </recommendedName>
</protein>
<evidence type="ECO:0000313" key="3">
    <source>
        <dbReference type="Proteomes" id="UP001480595"/>
    </source>
</evidence>